<feature type="compositionally biased region" description="Low complexity" evidence="1">
    <location>
        <begin position="1876"/>
        <end position="1889"/>
    </location>
</feature>
<gene>
    <name evidence="3" type="ORF">M0812_13249</name>
</gene>
<protein>
    <submittedName>
        <fullName evidence="3">Ubiquitin carboxyl-terminal hydrolase</fullName>
    </submittedName>
</protein>
<dbReference type="Pfam" id="PF00443">
    <property type="entry name" value="UCH"/>
    <property type="match status" value="1"/>
</dbReference>
<evidence type="ECO:0000313" key="3">
    <source>
        <dbReference type="EMBL" id="KAJ3441243.1"/>
    </source>
</evidence>
<dbReference type="GO" id="GO:0016579">
    <property type="term" value="P:protein deubiquitination"/>
    <property type="evidence" value="ECO:0007669"/>
    <property type="project" value="InterPro"/>
</dbReference>
<evidence type="ECO:0000259" key="2">
    <source>
        <dbReference type="PROSITE" id="PS50235"/>
    </source>
</evidence>
<dbReference type="GO" id="GO:0005634">
    <property type="term" value="C:nucleus"/>
    <property type="evidence" value="ECO:0007669"/>
    <property type="project" value="TreeGrafter"/>
</dbReference>
<dbReference type="EMBL" id="JANTQA010000029">
    <property type="protein sequence ID" value="KAJ3441243.1"/>
    <property type="molecule type" value="Genomic_DNA"/>
</dbReference>
<dbReference type="Proteomes" id="UP001146793">
    <property type="component" value="Unassembled WGS sequence"/>
</dbReference>
<reference evidence="3" key="1">
    <citation type="submission" date="2022-08" db="EMBL/GenBank/DDBJ databases">
        <title>Novel sulphate-reducing endosymbionts in the free-living metamonad Anaeramoeba.</title>
        <authorList>
            <person name="Jerlstrom-Hultqvist J."/>
            <person name="Cepicka I."/>
            <person name="Gallot-Lavallee L."/>
            <person name="Salas-Leiva D."/>
            <person name="Curtis B.A."/>
            <person name="Zahonova K."/>
            <person name="Pipaliya S."/>
            <person name="Dacks J."/>
            <person name="Roger A.J."/>
        </authorList>
    </citation>
    <scope>NUCLEOTIDE SEQUENCE</scope>
    <source>
        <strain evidence="3">Busselton2</strain>
    </source>
</reference>
<dbReference type="InterPro" id="IPR050164">
    <property type="entry name" value="Peptidase_C19"/>
</dbReference>
<organism evidence="3 4">
    <name type="scientific">Anaeramoeba flamelloides</name>
    <dbReference type="NCBI Taxonomy" id="1746091"/>
    <lineage>
        <taxon>Eukaryota</taxon>
        <taxon>Metamonada</taxon>
        <taxon>Anaeramoebidae</taxon>
        <taxon>Anaeramoeba</taxon>
    </lineage>
</organism>
<proteinExistence type="predicted"/>
<comment type="caution">
    <text evidence="3">The sequence shown here is derived from an EMBL/GenBank/DDBJ whole genome shotgun (WGS) entry which is preliminary data.</text>
</comment>
<dbReference type="Gene3D" id="3.90.70.10">
    <property type="entry name" value="Cysteine proteinases"/>
    <property type="match status" value="1"/>
</dbReference>
<evidence type="ECO:0000313" key="4">
    <source>
        <dbReference type="Proteomes" id="UP001146793"/>
    </source>
</evidence>
<evidence type="ECO:0000256" key="1">
    <source>
        <dbReference type="SAM" id="MobiDB-lite"/>
    </source>
</evidence>
<keyword evidence="3" id="KW-0378">Hydrolase</keyword>
<dbReference type="InterPro" id="IPR028889">
    <property type="entry name" value="USP"/>
</dbReference>
<feature type="region of interest" description="Disordered" evidence="1">
    <location>
        <begin position="1876"/>
        <end position="1971"/>
    </location>
</feature>
<dbReference type="InterPro" id="IPR001394">
    <property type="entry name" value="Peptidase_C19_UCH"/>
</dbReference>
<dbReference type="PROSITE" id="PS00973">
    <property type="entry name" value="USP_2"/>
    <property type="match status" value="1"/>
</dbReference>
<name>A0AAV7ZLM6_9EUKA</name>
<feature type="compositionally biased region" description="Basic residues" evidence="1">
    <location>
        <begin position="1890"/>
        <end position="1901"/>
    </location>
</feature>
<dbReference type="SUPFAM" id="SSF54001">
    <property type="entry name" value="Cysteine proteinases"/>
    <property type="match status" value="1"/>
</dbReference>
<dbReference type="PROSITE" id="PS50235">
    <property type="entry name" value="USP_3"/>
    <property type="match status" value="1"/>
</dbReference>
<dbReference type="PANTHER" id="PTHR24006">
    <property type="entry name" value="UBIQUITIN CARBOXYL-TERMINAL HYDROLASE"/>
    <property type="match status" value="1"/>
</dbReference>
<feature type="region of interest" description="Disordered" evidence="1">
    <location>
        <begin position="1555"/>
        <end position="1587"/>
    </location>
</feature>
<sequence>MSYSDTTLTFLIHYEEFLGHIKEDYNPSAQLIIFKNELDLIRSKKMDLRQELYFVNNLFPKVAYIITYRSNVPPNFAEQTNQFLILSLDYIREKLHEENTQLLASLSKIFDCKKNGFYQTQSKLGIKIDQKDSLTILNSKTKNIYYFHKKNIDHFYNIGGFHTLLEHLCSTNHQIDSNKTYSFLEPIKKISTLFKIEFINEIIPSLEHLKLKILSLKQEQLREQKLKSFLNISDLIYDIEKNGDLLVANKLRIKFSLEISLKYLTFKYLEMRISGIENLSKIYQSQLNRMNTNSVFEKQNSWLTPERLAKWSKKKSLFKLLFYHSRNSQILSHSFIIFQFLLKNNSIQKEEINLFWNTSQDHPTISEIIFQFMIKLFSDFPINLQKYFLEKKIKTIQEWDFRKIIFLGEFTKSILQDLNENEKYEEYFNELLNLHWNLIHNNNLEYAFSTQLMKNMKQFFKHENFNNELRNSIYMAFLNTLGKKKEILFLMPLLINLLNCFPKENKQKHNDLTDNERILKEIIKELVEDHQIMEKIIQNLILIKERHFKYLQENSLKIEDLLKTNKQEKILLYNKISYYEYLKLLFEFLNYSKKINSQLFLTTKEYKILFNSLCKNPILPIEINLFYDWIITIKPNSNIILEMYNLSKKFKSYRINLKEFNFFLHFFNLVNEIKNNIKINKTNNLNDGNGNDNNDDLNNSKKMNIIKNGQNYQKFKVINFDSNSEFTNNNNNKYNLKIKFTNNILKQFFNILITIIEKNSKLKNYNNNFNLYYISNWYCKKLLIIFCNSTNYSIKFKNHFFKYNNLNIWIYNNLIHSKINLLKKLFKKLIIKLIKNDQIQYNNDYNCDNNINNNNNDSDNNVENYDSKYTNKYNNKYNNNDNDNSTDQTKNKSFLNFFLRNLINLISLIEKNHDDENLNSKQYFNLFDEILKINYLNKKPINLNNFSFFLKKKIERDKTIEINKLNTQPKLIGYLKLFNIMVQNQKQYSKNCKQLINILFLGLFKIENNTNLNNNKHTNNSNSNSSTNIVANTYNRYDYNTELTINLGARFKHKKTRKTVYQLLVQLINYSDEYLNQISELFLKKLKIIKPPNSWNYSLKYELKKKPTDYLGLKNLGSTCFLNSLIQQFFMIPKLRKRIVNLNIEPNNENIVYQLQLLFAHLLEDEKKYIDTRNFCKTFKDYNNKPLNVTKQMDVYEFLTMFWSHINNYNKPKELFKKFFEGKFLNEINESKSNQTISQKVENFFVLSLEVKNKLNLQDSLDQYFQSEFLTGENQFYSGQLKKKVDAIKKTYVNSLPNYLILHLKRFEWDYNLMKRFKINTKFKFPQKLNFSKYFKLNAVNNQDYTLNGIIVHWGTSESGHYYSLIKDDIGGVDNDNDQDHEVENDIGFSEKKILRERWYRFDDTNVSEFNPEKIPEECYGGSNQINNSLEKNFVEKNYSAYMLIYKKNEKMENNYHPELSRSITQSTPNKNQIINQIWKNNSIFLFNKYFYEKQFFQFLNNLIKSNEDVKYNNWFLLYNLKWLKNKFLKNNNFKTKFQIVNILNNFLKAKKNVDNDNGNGNGNVNVNNNDNDNDKNIDNNNNNNNNNNKINKELMINIFNDWILLILNFIKNNYKKQYIPNNQIHNIGNNNKNEHEVYNNGIGISVLINFINLIRNETKYTKEKFNEIFIKNFNQIWSTFFFLDNQKNNYLDNNLINYLTFLKRGIKLNLKKNTKLITLDRLKIQNLDEIKIDLKKEFLLFNEQKITLYFKIINYCLNNSYDYHEYIGNSNTFFWCIKKFILRSNNYPKITKMFFKILKTNLLNFQKLRKKMLSFILRDDTYFLNSPSNLITILNLLLIDQEDQIAFCAFNGFNILSKFLLFKLNSILNKKNSRNKNILKNNTNNRNHIQNKHNNNHNNNHHHDNKNNTRNNNKNNNSITNNKINNNYNISISSSSNKNISRGRSGSSNCNNNNTTNDNNENSNNEKGSIRRNQTEEIDIIESSIIILEKGLNWIDFSKNQKNIKKIDQLWGKRELLIDTFVKNLYFFEKNIPSIINTILKLINISLKMNLNNNSLINIFLIIFNQHKKTFILNCKKNNKLLDYKFPKYFNNNNYLQIIVMIFKNILNHNNDNGIKSDNNYKKFQFLILLFIETVKFNNINYFNFLNNLFDSFFKTYLQNLLISSNNNNKNIYNYNYDYNIWKIYFNTFSNNLIFLIQRNSLHHFESILNLISKQLSKNLLRELIHNLISNCSHNLLKINNSINKKINLKELITIFHILRIVKKNKQLQKIISQKNFTNTRTSKFPNLINQLKKLLKHKQIQNEKIFLTINDLINLYKN</sequence>
<feature type="region of interest" description="Disordered" evidence="1">
    <location>
        <begin position="850"/>
        <end position="886"/>
    </location>
</feature>
<accession>A0AAV7ZLM6</accession>
<feature type="domain" description="USP" evidence="2">
    <location>
        <begin position="1111"/>
        <end position="1449"/>
    </location>
</feature>
<dbReference type="InterPro" id="IPR018200">
    <property type="entry name" value="USP_CS"/>
</dbReference>
<dbReference type="PROSITE" id="PS00972">
    <property type="entry name" value="USP_1"/>
    <property type="match status" value="1"/>
</dbReference>
<dbReference type="InterPro" id="IPR038765">
    <property type="entry name" value="Papain-like_cys_pep_sf"/>
</dbReference>
<feature type="compositionally biased region" description="Low complexity" evidence="1">
    <location>
        <begin position="1909"/>
        <end position="1966"/>
    </location>
</feature>
<dbReference type="GO" id="GO:0004843">
    <property type="term" value="F:cysteine-type deubiquitinase activity"/>
    <property type="evidence" value="ECO:0007669"/>
    <property type="project" value="InterPro"/>
</dbReference>
<feature type="compositionally biased region" description="Low complexity" evidence="1">
    <location>
        <begin position="1556"/>
        <end position="1571"/>
    </location>
</feature>
<dbReference type="PANTHER" id="PTHR24006:SF827">
    <property type="entry name" value="UBIQUITIN CARBOXYL-TERMINAL HYDROLASE 34"/>
    <property type="match status" value="1"/>
</dbReference>
<dbReference type="GO" id="GO:0005829">
    <property type="term" value="C:cytosol"/>
    <property type="evidence" value="ECO:0007669"/>
    <property type="project" value="TreeGrafter"/>
</dbReference>